<dbReference type="EnsemblPlants" id="KQK86805">
    <property type="protein sequence ID" value="KQK86805"/>
    <property type="gene ID" value="SETIT_035259mg"/>
</dbReference>
<accession>K4A8Q3</accession>
<feature type="compositionally biased region" description="Basic residues" evidence="1">
    <location>
        <begin position="98"/>
        <end position="112"/>
    </location>
</feature>
<feature type="region of interest" description="Disordered" evidence="1">
    <location>
        <begin position="151"/>
        <end position="289"/>
    </location>
</feature>
<feature type="compositionally biased region" description="Basic residues" evidence="1">
    <location>
        <begin position="270"/>
        <end position="289"/>
    </location>
</feature>
<proteinExistence type="predicted"/>
<feature type="compositionally biased region" description="Basic and acidic residues" evidence="1">
    <location>
        <begin position="77"/>
        <end position="91"/>
    </location>
</feature>
<feature type="compositionally biased region" description="Low complexity" evidence="1">
    <location>
        <begin position="169"/>
        <end position="183"/>
    </location>
</feature>
<evidence type="ECO:0000256" key="1">
    <source>
        <dbReference type="SAM" id="MobiDB-lite"/>
    </source>
</evidence>
<keyword evidence="3" id="KW-1185">Reference proteome</keyword>
<dbReference type="Proteomes" id="UP000004995">
    <property type="component" value="Unassembled WGS sequence"/>
</dbReference>
<evidence type="ECO:0000313" key="2">
    <source>
        <dbReference type="EnsemblPlants" id="KQK86805"/>
    </source>
</evidence>
<evidence type="ECO:0000313" key="3">
    <source>
        <dbReference type="Proteomes" id="UP000004995"/>
    </source>
</evidence>
<dbReference type="AlphaFoldDB" id="K4A8Q3"/>
<feature type="compositionally biased region" description="Basic and acidic residues" evidence="1">
    <location>
        <begin position="184"/>
        <end position="210"/>
    </location>
</feature>
<name>K4A8Q3_SETIT</name>
<dbReference type="Gramene" id="KQK86805">
    <property type="protein sequence ID" value="KQK86805"/>
    <property type="gene ID" value="SETIT_035259mg"/>
</dbReference>
<dbReference type="HOGENOM" id="CLU_534645_0_0_1"/>
<reference evidence="2" key="2">
    <citation type="submission" date="2018-08" db="UniProtKB">
        <authorList>
            <consortium name="EnsemblPlants"/>
        </authorList>
    </citation>
    <scope>IDENTIFICATION</scope>
    <source>
        <strain evidence="2">Yugu1</strain>
    </source>
</reference>
<sequence length="510" mass="54344">MDHQEGWCGRDSRVCVWYRTYHVGDALGGDPDDLGRGGGAPGLGLAAADGDDEQVLDARGERELALVVEHVRDGGRRGVAERDATADRRDAGGPVARPRLHRRRGPARPRARRGADVAEAEVVGAGLDGVGAREEERAARGEVVAWDQHRPHRVAQREVPEQLAERGGARAAEQRAQAAPAPATERERVLRREERAPLGPPRDQHGREHAPGSGPRCDVEEVGQPGAVVPGPPPQRGLQPDERRAGEQPVGGPPAAVDRQDAHLALALLRRQRPQRRRLPRTGPRLLRRGPRGEELGVVVAEEELALEDGEDLVGELVHVQARRRVRPRGIHLVPHAAHSPPLARSRGVSCVRGEHSAPEQLLARAGRQPAKWFWCAGSADSGRSPGAGPRQGTLVERTFLCRVRVPEPPVRWGSGYLAADSSAPNHALRSPRAAPYRAAVECKRLLARPLLRSVRGEIGGGEMGSRGALARGGGGRPLAPGGLALVRTGAGCVPGAAGTALRLRGQGAV</sequence>
<feature type="region of interest" description="Disordered" evidence="1">
    <location>
        <begin position="77"/>
        <end position="117"/>
    </location>
</feature>
<feature type="compositionally biased region" description="Basic and acidic residues" evidence="1">
    <location>
        <begin position="155"/>
        <end position="168"/>
    </location>
</feature>
<reference evidence="3" key="1">
    <citation type="journal article" date="2012" name="Nat. Biotechnol.">
        <title>Reference genome sequence of the model plant Setaria.</title>
        <authorList>
            <person name="Bennetzen J.L."/>
            <person name="Schmutz J."/>
            <person name="Wang H."/>
            <person name="Percifield R."/>
            <person name="Hawkins J."/>
            <person name="Pontaroli A.C."/>
            <person name="Estep M."/>
            <person name="Feng L."/>
            <person name="Vaughn J.N."/>
            <person name="Grimwood J."/>
            <person name="Jenkins J."/>
            <person name="Barry K."/>
            <person name="Lindquist E."/>
            <person name="Hellsten U."/>
            <person name="Deshpande S."/>
            <person name="Wang X."/>
            <person name="Wu X."/>
            <person name="Mitros T."/>
            <person name="Triplett J."/>
            <person name="Yang X."/>
            <person name="Ye C.Y."/>
            <person name="Mauro-Herrera M."/>
            <person name="Wang L."/>
            <person name="Li P."/>
            <person name="Sharma M."/>
            <person name="Sharma R."/>
            <person name="Ronald P.C."/>
            <person name="Panaud O."/>
            <person name="Kellogg E.A."/>
            <person name="Brutnell T.P."/>
            <person name="Doust A.N."/>
            <person name="Tuskan G.A."/>
            <person name="Rokhsar D."/>
            <person name="Devos K.M."/>
        </authorList>
    </citation>
    <scope>NUCLEOTIDE SEQUENCE [LARGE SCALE GENOMIC DNA]</scope>
    <source>
        <strain evidence="3">cv. Yugu1</strain>
    </source>
</reference>
<dbReference type="EMBL" id="AGNK02005336">
    <property type="status" value="NOT_ANNOTATED_CDS"/>
    <property type="molecule type" value="Genomic_DNA"/>
</dbReference>
<protein>
    <submittedName>
        <fullName evidence="2">Uncharacterized protein</fullName>
    </submittedName>
</protein>
<dbReference type="InParanoid" id="K4A8Q3"/>
<organism evidence="2 3">
    <name type="scientific">Setaria italica</name>
    <name type="common">Foxtail millet</name>
    <name type="synonym">Panicum italicum</name>
    <dbReference type="NCBI Taxonomy" id="4555"/>
    <lineage>
        <taxon>Eukaryota</taxon>
        <taxon>Viridiplantae</taxon>
        <taxon>Streptophyta</taxon>
        <taxon>Embryophyta</taxon>
        <taxon>Tracheophyta</taxon>
        <taxon>Spermatophyta</taxon>
        <taxon>Magnoliopsida</taxon>
        <taxon>Liliopsida</taxon>
        <taxon>Poales</taxon>
        <taxon>Poaceae</taxon>
        <taxon>PACMAD clade</taxon>
        <taxon>Panicoideae</taxon>
        <taxon>Panicodae</taxon>
        <taxon>Paniceae</taxon>
        <taxon>Cenchrinae</taxon>
        <taxon>Setaria</taxon>
    </lineage>
</organism>